<dbReference type="OrthoDB" id="5904443at2"/>
<evidence type="ECO:0000256" key="1">
    <source>
        <dbReference type="SAM" id="MobiDB-lite"/>
    </source>
</evidence>
<accession>A0A2U3B8W8</accession>
<evidence type="ECO:0000313" key="3">
    <source>
        <dbReference type="EMBL" id="PWI33228.1"/>
    </source>
</evidence>
<organism evidence="3 4">
    <name type="scientific">Vibrio albus</name>
    <dbReference type="NCBI Taxonomy" id="2200953"/>
    <lineage>
        <taxon>Bacteria</taxon>
        <taxon>Pseudomonadati</taxon>
        <taxon>Pseudomonadota</taxon>
        <taxon>Gammaproteobacteria</taxon>
        <taxon>Vibrionales</taxon>
        <taxon>Vibrionaceae</taxon>
        <taxon>Vibrio</taxon>
    </lineage>
</organism>
<gene>
    <name evidence="3" type="ORF">DI392_10210</name>
</gene>
<reference evidence="3 4" key="1">
    <citation type="submission" date="2018-05" db="EMBL/GenBank/DDBJ databases">
        <title>Vibrio limimaris sp. nov., isolated from marine sediment.</title>
        <authorList>
            <person name="Li C.-M."/>
        </authorList>
    </citation>
    <scope>NUCLEOTIDE SEQUENCE [LARGE SCALE GENOMIC DNA]</scope>
    <source>
        <strain evidence="3 4">E4404</strain>
    </source>
</reference>
<name>A0A2U3B8W8_9VIBR</name>
<dbReference type="InterPro" id="IPR021271">
    <property type="entry name" value="DUF2850"/>
</dbReference>
<dbReference type="EMBL" id="QFWT01000005">
    <property type="protein sequence ID" value="PWI33228.1"/>
    <property type="molecule type" value="Genomic_DNA"/>
</dbReference>
<evidence type="ECO:0000313" key="4">
    <source>
        <dbReference type="Proteomes" id="UP000245362"/>
    </source>
</evidence>
<dbReference type="Pfam" id="PF11012">
    <property type="entry name" value="DUF2850"/>
    <property type="match status" value="1"/>
</dbReference>
<dbReference type="AlphaFoldDB" id="A0A2U3B8W8"/>
<feature type="region of interest" description="Disordered" evidence="1">
    <location>
        <begin position="1"/>
        <end position="41"/>
    </location>
</feature>
<dbReference type="RefSeq" id="WP_109319812.1">
    <property type="nucleotide sequence ID" value="NZ_QFWT01000005.1"/>
</dbReference>
<protein>
    <recommendedName>
        <fullName evidence="5">DUF2850 domain-containing protein</fullName>
    </recommendedName>
</protein>
<feature type="compositionally biased region" description="Basic and acidic residues" evidence="1">
    <location>
        <begin position="1"/>
        <end position="17"/>
    </location>
</feature>
<evidence type="ECO:0008006" key="5">
    <source>
        <dbReference type="Google" id="ProtNLM"/>
    </source>
</evidence>
<comment type="caution">
    <text evidence="3">The sequence shown here is derived from an EMBL/GenBank/DDBJ whole genome shotgun (WGS) entry which is preliminary data.</text>
</comment>
<proteinExistence type="predicted"/>
<dbReference type="Proteomes" id="UP000245362">
    <property type="component" value="Unassembled WGS sequence"/>
</dbReference>
<keyword evidence="2" id="KW-0812">Transmembrane</keyword>
<keyword evidence="4" id="KW-1185">Reference proteome</keyword>
<keyword evidence="2" id="KW-1133">Transmembrane helix</keyword>
<feature type="compositionally biased region" description="Polar residues" evidence="1">
    <location>
        <begin position="28"/>
        <end position="39"/>
    </location>
</feature>
<evidence type="ECO:0000256" key="2">
    <source>
        <dbReference type="SAM" id="Phobius"/>
    </source>
</evidence>
<sequence>MAQELLRKSRAEKLREAAKRRKQEALRNQTKQNQTVARSNSDEQEKRPIAWGMYIWLMLVLLFSLGVGRVAYMSYQEYIDPQRVYGEWIETSAPEYDVDMFIISEQGVMINSRYVATSIRFDGDVVAFWFGDTQYEYQLFGEFDEKLRRVAGEGHSALFVKKGYEHTIPQDDSAGPARRRRVSLAEHFKAKE</sequence>
<keyword evidence="2" id="KW-0472">Membrane</keyword>
<feature type="transmembrane region" description="Helical" evidence="2">
    <location>
        <begin position="54"/>
        <end position="75"/>
    </location>
</feature>